<name>X1JR92_9ZZZZ</name>
<organism evidence="1">
    <name type="scientific">marine sediment metagenome</name>
    <dbReference type="NCBI Taxonomy" id="412755"/>
    <lineage>
        <taxon>unclassified sequences</taxon>
        <taxon>metagenomes</taxon>
        <taxon>ecological metagenomes</taxon>
    </lineage>
</organism>
<protein>
    <submittedName>
        <fullName evidence="1">Uncharacterized protein</fullName>
    </submittedName>
</protein>
<dbReference type="AlphaFoldDB" id="X1JR92"/>
<proteinExistence type="predicted"/>
<comment type="caution">
    <text evidence="1">The sequence shown here is derived from an EMBL/GenBank/DDBJ whole genome shotgun (WGS) entry which is preliminary data.</text>
</comment>
<reference evidence="1" key="1">
    <citation type="journal article" date="2014" name="Front. Microbiol.">
        <title>High frequency of phylogenetically diverse reductive dehalogenase-homologous genes in deep subseafloor sedimentary metagenomes.</title>
        <authorList>
            <person name="Kawai M."/>
            <person name="Futagami T."/>
            <person name="Toyoda A."/>
            <person name="Takaki Y."/>
            <person name="Nishi S."/>
            <person name="Hori S."/>
            <person name="Arai W."/>
            <person name="Tsubouchi T."/>
            <person name="Morono Y."/>
            <person name="Uchiyama I."/>
            <person name="Ito T."/>
            <person name="Fujiyama A."/>
            <person name="Inagaki F."/>
            <person name="Takami H."/>
        </authorList>
    </citation>
    <scope>NUCLEOTIDE SEQUENCE</scope>
    <source>
        <strain evidence="1">Expedition CK06-06</strain>
    </source>
</reference>
<accession>X1JR92</accession>
<dbReference type="EMBL" id="BARU01031230">
    <property type="protein sequence ID" value="GAH72323.1"/>
    <property type="molecule type" value="Genomic_DNA"/>
</dbReference>
<feature type="non-terminal residue" evidence="1">
    <location>
        <position position="1"/>
    </location>
</feature>
<evidence type="ECO:0000313" key="1">
    <source>
        <dbReference type="EMBL" id="GAH72323.1"/>
    </source>
</evidence>
<gene>
    <name evidence="1" type="ORF">S03H2_49423</name>
</gene>
<sequence>LGCLRNFSGHHFDVSSLFLFTNFEEIYEYVLGIIYWIYSKEVK</sequence>